<evidence type="ECO:0000256" key="3">
    <source>
        <dbReference type="ARBA" id="ARBA00022741"/>
    </source>
</evidence>
<dbReference type="GO" id="GO:0005737">
    <property type="term" value="C:cytoplasm"/>
    <property type="evidence" value="ECO:0007669"/>
    <property type="project" value="UniProtKB-SubCell"/>
</dbReference>
<keyword evidence="3 7" id="KW-0547">Nucleotide-binding</keyword>
<evidence type="ECO:0000256" key="4">
    <source>
        <dbReference type="ARBA" id="ARBA00022840"/>
    </source>
</evidence>
<dbReference type="InterPro" id="IPR036277">
    <property type="entry name" value="SMC_hinge_sf"/>
</dbReference>
<evidence type="ECO:0000256" key="5">
    <source>
        <dbReference type="ARBA" id="ARBA00023054"/>
    </source>
</evidence>
<feature type="region of interest" description="Disordered" evidence="8">
    <location>
        <begin position="893"/>
        <end position="932"/>
    </location>
</feature>
<dbReference type="EMBL" id="DXAJ01000104">
    <property type="protein sequence ID" value="HJA03108.1"/>
    <property type="molecule type" value="Genomic_DNA"/>
</dbReference>
<dbReference type="GO" id="GO:0005694">
    <property type="term" value="C:chromosome"/>
    <property type="evidence" value="ECO:0007669"/>
    <property type="project" value="InterPro"/>
</dbReference>
<dbReference type="Proteomes" id="UP000824221">
    <property type="component" value="Unassembled WGS sequence"/>
</dbReference>
<evidence type="ECO:0000256" key="1">
    <source>
        <dbReference type="ARBA" id="ARBA00004496"/>
    </source>
</evidence>
<comment type="subunit">
    <text evidence="7">Homodimer.</text>
</comment>
<dbReference type="Pfam" id="PF06470">
    <property type="entry name" value="SMC_hinge"/>
    <property type="match status" value="1"/>
</dbReference>
<dbReference type="FunFam" id="3.40.50.300:FF:000901">
    <property type="entry name" value="Chromosome partition protein Smc"/>
    <property type="match status" value="1"/>
</dbReference>
<name>A0A9D2KHC4_9FIRM</name>
<evidence type="ECO:0000256" key="7">
    <source>
        <dbReference type="HAMAP-Rule" id="MF_01894"/>
    </source>
</evidence>
<reference evidence="10" key="1">
    <citation type="journal article" date="2021" name="PeerJ">
        <title>Extensive microbial diversity within the chicken gut microbiome revealed by metagenomics and culture.</title>
        <authorList>
            <person name="Gilroy R."/>
            <person name="Ravi A."/>
            <person name="Getino M."/>
            <person name="Pursley I."/>
            <person name="Horton D.L."/>
            <person name="Alikhan N.F."/>
            <person name="Baker D."/>
            <person name="Gharbi K."/>
            <person name="Hall N."/>
            <person name="Watson M."/>
            <person name="Adriaenssens E.M."/>
            <person name="Foster-Nyarko E."/>
            <person name="Jarju S."/>
            <person name="Secka A."/>
            <person name="Antonio M."/>
            <person name="Oren A."/>
            <person name="Chaudhuri R.R."/>
            <person name="La Ragione R."/>
            <person name="Hildebrand F."/>
            <person name="Pallen M.J."/>
        </authorList>
    </citation>
    <scope>NUCLEOTIDE SEQUENCE</scope>
    <source>
        <strain evidence="10">CHK156-179</strain>
    </source>
</reference>
<dbReference type="Gene3D" id="3.40.50.300">
    <property type="entry name" value="P-loop containing nucleotide triphosphate hydrolases"/>
    <property type="match status" value="2"/>
</dbReference>
<dbReference type="AlphaFoldDB" id="A0A9D2KHC4"/>
<dbReference type="NCBIfam" id="TIGR02168">
    <property type="entry name" value="SMC_prok_B"/>
    <property type="match status" value="1"/>
</dbReference>
<comment type="caution">
    <text evidence="10">The sequence shown here is derived from an EMBL/GenBank/DDBJ whole genome shotgun (WGS) entry which is preliminary data.</text>
</comment>
<dbReference type="GO" id="GO:0003677">
    <property type="term" value="F:DNA binding"/>
    <property type="evidence" value="ECO:0007669"/>
    <property type="project" value="UniProtKB-UniRule"/>
</dbReference>
<feature type="binding site" evidence="7">
    <location>
        <begin position="32"/>
        <end position="39"/>
    </location>
    <ligand>
        <name>ATP</name>
        <dbReference type="ChEBI" id="CHEBI:30616"/>
    </ligand>
</feature>
<dbReference type="CDD" id="cd03278">
    <property type="entry name" value="ABC_SMC_barmotin"/>
    <property type="match status" value="2"/>
</dbReference>
<dbReference type="InterPro" id="IPR010935">
    <property type="entry name" value="SMC_hinge"/>
</dbReference>
<feature type="coiled-coil region" evidence="7">
    <location>
        <begin position="248"/>
        <end position="289"/>
    </location>
</feature>
<dbReference type="PIRSF" id="PIRSF005719">
    <property type="entry name" value="SMC"/>
    <property type="match status" value="1"/>
</dbReference>
<evidence type="ECO:0000259" key="9">
    <source>
        <dbReference type="SMART" id="SM00968"/>
    </source>
</evidence>
<dbReference type="GO" id="GO:0007062">
    <property type="term" value="P:sister chromatid cohesion"/>
    <property type="evidence" value="ECO:0007669"/>
    <property type="project" value="InterPro"/>
</dbReference>
<dbReference type="InterPro" id="IPR011890">
    <property type="entry name" value="SMC_prok"/>
</dbReference>
<dbReference type="Gene3D" id="3.30.70.1620">
    <property type="match status" value="1"/>
</dbReference>
<reference evidence="10" key="2">
    <citation type="submission" date="2021-04" db="EMBL/GenBank/DDBJ databases">
        <authorList>
            <person name="Gilroy R."/>
        </authorList>
    </citation>
    <scope>NUCLEOTIDE SEQUENCE</scope>
    <source>
        <strain evidence="10">CHK156-179</strain>
    </source>
</reference>
<dbReference type="InterPro" id="IPR003395">
    <property type="entry name" value="RecF/RecN/SMC_N"/>
</dbReference>
<feature type="coiled-coil region" evidence="7">
    <location>
        <begin position="353"/>
        <end position="380"/>
    </location>
</feature>
<dbReference type="InterPro" id="IPR027417">
    <property type="entry name" value="P-loop_NTPase"/>
</dbReference>
<evidence type="ECO:0000313" key="11">
    <source>
        <dbReference type="Proteomes" id="UP000824221"/>
    </source>
</evidence>
<feature type="coiled-coil region" evidence="7">
    <location>
        <begin position="416"/>
        <end position="516"/>
    </location>
</feature>
<dbReference type="GO" id="GO:0016887">
    <property type="term" value="F:ATP hydrolysis activity"/>
    <property type="evidence" value="ECO:0007669"/>
    <property type="project" value="InterPro"/>
</dbReference>
<comment type="domain">
    <text evidence="7">Contains large globular domains required for ATP hydrolysis at each terminus and a third globular domain forming a flexible hinge near the middle of the molecule. These domains are separated by coiled-coil structures.</text>
</comment>
<dbReference type="SUPFAM" id="SSF75553">
    <property type="entry name" value="Smc hinge domain"/>
    <property type="match status" value="1"/>
</dbReference>
<keyword evidence="4 7" id="KW-0067">ATP-binding</keyword>
<feature type="coiled-coil region" evidence="7">
    <location>
        <begin position="167"/>
        <end position="215"/>
    </location>
</feature>
<sequence length="1199" mass="134551">MNFKEIQLVGFKSFADKTSIKFDDGVTCIVGPNGCGKSNVADAVRWVLGEQSAKSLRGSSMQDVIFNGTESRRALSYCEVTLVFDNASRMFDIDYEEVAMTRRLYRSGESEYLLNKQPCRLKDIVALLHGVGIGKEGYSIIGQGKVEQIMNAKPEDRRAIFEEATGVMKFKAQKGEIERKLESAKDNLTVFVQRMDEAEKQLRPLEKQAETAKKYRAYSDQLKYEEVNTYLLRCDNFAYETGKHRDRIQKAEARLSAIRRETDTLDEEERLAREEIARADETLRALNEKLRAFEVGLEHKSGEARLIGERIASVRRRAEQAKLDEEASSGRIQEIARLLETGKKKTQEGASRMKELERRREELLLKVREAEAHLEAYEKISDEKRASELSSVENLADVRASAGSLSAQKTAASERIEEVRTALERAGARKRDFSEQLSLCRAEKEKADAFFASQQEEEEELTENLRELARSGQKLSQEYIDCNTSIANYTNNLEFYKNLKNRFDGYRDSVRNLQLKAQKDPELGQRIKGAIADIVSTEQKFEVAIETAFGGAMQNLVTATADDARYLIEYLKRTGGGVVTFLPVAAIRPRANSGEIRRALREEGALGLADELVKYNPYYGNVIGNLLGNTLVCDTIASATEIAKKYPRAFRIVTLDGDIIATSGAMTGGSKRKESGNLLAGERRIKECEDAIARKRLTAEKLKAAADACEQERAKAEAAIAAFRERVQKETASRAALAQKELALSDLVSDAERDIAEYSALLQQLEQKVAGLESEALSAAESEDVLNRIRTEAAAEAAARQQESGKLRQERDKLNEEIAALREESASLLSARAAEEENSKRLQDERETLLARITADREETERTASELAALKEQAEKVALSDEDRAAINAVRADISRSEEEKRKKGAEQEARSERKRALLEEQQQEDEKRHRSELEIGKAEAALENMKQRIDEAYGLSYESAQDMRDENYDVSQSYNNINSLKRKISALGPVNMNAEEDYELLFGRYSEMQSQKEDLEKGIFDLTTVLNDLRDAMQKQFDEGFNEINQNFTVIFKELFGGGKAEMQLDYTDCDDPLNAGIEIVACPPGKKLTKISLLSGGERAFTAIAILFAILKSRPMPFCILDEIEAALDEANVDRFAKYLQKFSKETQFIVITHRKPTMNRADTLFGVTMEEKGVSKIVSVKLSEVEERLGGDTVIA</sequence>
<dbReference type="GO" id="GO:0005524">
    <property type="term" value="F:ATP binding"/>
    <property type="evidence" value="ECO:0007669"/>
    <property type="project" value="UniProtKB-UniRule"/>
</dbReference>
<gene>
    <name evidence="7 10" type="primary">smc</name>
    <name evidence="10" type="ORF">H9797_07030</name>
</gene>
<feature type="domain" description="SMC hinge" evidence="9">
    <location>
        <begin position="525"/>
        <end position="643"/>
    </location>
</feature>
<keyword evidence="5 7" id="KW-0175">Coiled coil</keyword>
<dbReference type="SMART" id="SM00968">
    <property type="entry name" value="SMC_hinge"/>
    <property type="match status" value="1"/>
</dbReference>
<comment type="subcellular location">
    <subcellularLocation>
        <location evidence="1 7">Cytoplasm</location>
    </subcellularLocation>
</comment>
<dbReference type="GO" id="GO:0006260">
    <property type="term" value="P:DNA replication"/>
    <property type="evidence" value="ECO:0007669"/>
    <property type="project" value="UniProtKB-UniRule"/>
</dbReference>
<dbReference type="Pfam" id="PF02463">
    <property type="entry name" value="SMC_N"/>
    <property type="match status" value="1"/>
</dbReference>
<dbReference type="GO" id="GO:0030261">
    <property type="term" value="P:chromosome condensation"/>
    <property type="evidence" value="ECO:0007669"/>
    <property type="project" value="InterPro"/>
</dbReference>
<comment type="similarity">
    <text evidence="7">Belongs to the SMC family.</text>
</comment>
<dbReference type="Gene3D" id="1.20.1060.20">
    <property type="match status" value="1"/>
</dbReference>
<organism evidence="10 11">
    <name type="scientific">Candidatus Gallimonas gallistercoris</name>
    <dbReference type="NCBI Taxonomy" id="2838602"/>
    <lineage>
        <taxon>Bacteria</taxon>
        <taxon>Bacillati</taxon>
        <taxon>Bacillota</taxon>
        <taxon>Clostridia</taxon>
        <taxon>Candidatus Gallimonas</taxon>
    </lineage>
</organism>
<keyword evidence="6 7" id="KW-0238">DNA-binding</keyword>
<evidence type="ECO:0000256" key="8">
    <source>
        <dbReference type="SAM" id="MobiDB-lite"/>
    </source>
</evidence>
<protein>
    <recommendedName>
        <fullName evidence="7">Chromosome partition protein Smc</fullName>
    </recommendedName>
</protein>
<dbReference type="SUPFAM" id="SSF52540">
    <property type="entry name" value="P-loop containing nucleoside triphosphate hydrolases"/>
    <property type="match status" value="1"/>
</dbReference>
<comment type="function">
    <text evidence="7">Required for chromosome condensation and partitioning.</text>
</comment>
<proteinExistence type="inferred from homology"/>
<evidence type="ECO:0000256" key="2">
    <source>
        <dbReference type="ARBA" id="ARBA00022490"/>
    </source>
</evidence>
<evidence type="ECO:0000256" key="6">
    <source>
        <dbReference type="ARBA" id="ARBA00023125"/>
    </source>
</evidence>
<dbReference type="HAMAP" id="MF_01894">
    <property type="entry name" value="Smc_prok"/>
    <property type="match status" value="1"/>
</dbReference>
<dbReference type="InterPro" id="IPR024704">
    <property type="entry name" value="SMC"/>
</dbReference>
<dbReference type="PANTHER" id="PTHR43977">
    <property type="entry name" value="STRUCTURAL MAINTENANCE OF CHROMOSOMES PROTEIN 3"/>
    <property type="match status" value="1"/>
</dbReference>
<dbReference type="GO" id="GO:0007059">
    <property type="term" value="P:chromosome segregation"/>
    <property type="evidence" value="ECO:0007669"/>
    <property type="project" value="UniProtKB-UniRule"/>
</dbReference>
<accession>A0A9D2KHC4</accession>
<evidence type="ECO:0000313" key="10">
    <source>
        <dbReference type="EMBL" id="HJA03108.1"/>
    </source>
</evidence>
<keyword evidence="2 7" id="KW-0963">Cytoplasm</keyword>